<gene>
    <name evidence="5" type="primary">LOC107106344</name>
</gene>
<dbReference type="PANTHER" id="PTHR45935">
    <property type="entry name" value="PROTEIN ZBED8-RELATED"/>
    <property type="match status" value="1"/>
</dbReference>
<evidence type="ECO:0000313" key="4">
    <source>
        <dbReference type="Proteomes" id="UP000694871"/>
    </source>
</evidence>
<dbReference type="Pfam" id="PF02023">
    <property type="entry name" value="SCAN"/>
    <property type="match status" value="1"/>
</dbReference>
<dbReference type="SUPFAM" id="SSF47353">
    <property type="entry name" value="Retrovirus capsid dimerization domain-like"/>
    <property type="match status" value="1"/>
</dbReference>
<feature type="region of interest" description="Disordered" evidence="2">
    <location>
        <begin position="1"/>
        <end position="44"/>
    </location>
</feature>
<evidence type="ECO:0000313" key="5">
    <source>
        <dbReference type="RefSeq" id="XP_015261963.1"/>
    </source>
</evidence>
<dbReference type="InterPro" id="IPR038269">
    <property type="entry name" value="SCAN_sf"/>
</dbReference>
<feature type="region of interest" description="Disordered" evidence="2">
    <location>
        <begin position="274"/>
        <end position="345"/>
    </location>
</feature>
<sequence length="345" mass="39257">MTTTEEGVLQFPVQLEQGPQTDIKMEEESSTGPQLSEEESRKAPHVLQAGTIGGFLQRSPGEDVKQEQDEGQLQRWEVQWQEFLKTMEGSQSSWKNPQLRGECVSSGEVRPVPPLLQGQPVTLCHTVGEHVSRDLPDPCEPHGRAHNRLECGDFGQVKEKTEGQEALGTEVQRQCFRQFLYLEAEGPLSVCCQLRELCHRWLQPERRTKEQILELVILEQFLAILPPEMLNWVKQHGPETCSQAATLAEEFLLEKQAAEGPEEQDLHFHFRGWSRGTRQRGTPPKPHGLPRTAGKCQSTGRHNRRVTQEAEVAWQANGSKVRTRKRNSVWKDLTTWLPVTSPREE</sequence>
<dbReference type="InterPro" id="IPR050916">
    <property type="entry name" value="SCAN-C2H2_zinc_finger"/>
</dbReference>
<evidence type="ECO:0000256" key="2">
    <source>
        <dbReference type="SAM" id="MobiDB-lite"/>
    </source>
</evidence>
<dbReference type="PROSITE" id="PS50804">
    <property type="entry name" value="SCAN_BOX"/>
    <property type="match status" value="1"/>
</dbReference>
<accession>A0ABM1JKH6</accession>
<feature type="domain" description="SCAN box" evidence="3">
    <location>
        <begin position="173"/>
        <end position="256"/>
    </location>
</feature>
<dbReference type="CDD" id="cd07936">
    <property type="entry name" value="SCAN"/>
    <property type="match status" value="1"/>
</dbReference>
<evidence type="ECO:0000256" key="1">
    <source>
        <dbReference type="ARBA" id="ARBA00023242"/>
    </source>
</evidence>
<name>A0ABM1JKH6_GEKJA</name>
<evidence type="ECO:0000259" key="3">
    <source>
        <dbReference type="PROSITE" id="PS50804"/>
    </source>
</evidence>
<dbReference type="PANTHER" id="PTHR45935:SF15">
    <property type="entry name" value="SCAN BOX DOMAIN-CONTAINING PROTEIN"/>
    <property type="match status" value="1"/>
</dbReference>
<protein>
    <submittedName>
        <fullName evidence="5">Uncharacterized protein LOC107106344</fullName>
    </submittedName>
</protein>
<dbReference type="GeneID" id="107106344"/>
<reference evidence="5" key="1">
    <citation type="submission" date="2025-08" db="UniProtKB">
        <authorList>
            <consortium name="RefSeq"/>
        </authorList>
    </citation>
    <scope>IDENTIFICATION</scope>
</reference>
<organism evidence="4 5">
    <name type="scientific">Gekko japonicus</name>
    <name type="common">Schlegel's Japanese gecko</name>
    <dbReference type="NCBI Taxonomy" id="146911"/>
    <lineage>
        <taxon>Eukaryota</taxon>
        <taxon>Metazoa</taxon>
        <taxon>Chordata</taxon>
        <taxon>Craniata</taxon>
        <taxon>Vertebrata</taxon>
        <taxon>Euteleostomi</taxon>
        <taxon>Lepidosauria</taxon>
        <taxon>Squamata</taxon>
        <taxon>Bifurcata</taxon>
        <taxon>Gekkota</taxon>
        <taxon>Gekkonidae</taxon>
        <taxon>Gekkoninae</taxon>
        <taxon>Gekko</taxon>
    </lineage>
</organism>
<keyword evidence="4" id="KW-1185">Reference proteome</keyword>
<dbReference type="Proteomes" id="UP000694871">
    <property type="component" value="Unplaced"/>
</dbReference>
<dbReference type="Gene3D" id="1.10.4020.10">
    <property type="entry name" value="DNA breaking-rejoining enzymes"/>
    <property type="match status" value="1"/>
</dbReference>
<keyword evidence="1" id="KW-0539">Nucleus</keyword>
<proteinExistence type="predicted"/>
<dbReference type="InterPro" id="IPR003309">
    <property type="entry name" value="SCAN_dom"/>
</dbReference>
<dbReference type="SMART" id="SM00431">
    <property type="entry name" value="SCAN"/>
    <property type="match status" value="1"/>
</dbReference>
<dbReference type="RefSeq" id="XP_015261963.1">
    <property type="nucleotide sequence ID" value="XM_015406477.1"/>
</dbReference>